<keyword evidence="7 15" id="KW-0479">Metal-binding</keyword>
<evidence type="ECO:0000256" key="6">
    <source>
        <dbReference type="ARBA" id="ARBA00022692"/>
    </source>
</evidence>
<evidence type="ECO:0000256" key="7">
    <source>
        <dbReference type="ARBA" id="ARBA00022723"/>
    </source>
</evidence>
<evidence type="ECO:0000313" key="17">
    <source>
        <dbReference type="EMBL" id="TLS68543.1"/>
    </source>
</evidence>
<dbReference type="InterPro" id="IPR017969">
    <property type="entry name" value="Heavy-metal-associated_CS"/>
</dbReference>
<evidence type="ECO:0000256" key="10">
    <source>
        <dbReference type="ARBA" id="ARBA00022842"/>
    </source>
</evidence>
<comment type="similarity">
    <text evidence="2 15">Belongs to the cation transport ATPase (P-type) (TC 3.A.3) family. Type IB subfamily.</text>
</comment>
<name>A0A5R9GWC8_9PROT</name>
<dbReference type="PROSITE" id="PS50846">
    <property type="entry name" value="HMA_2"/>
    <property type="match status" value="1"/>
</dbReference>
<dbReference type="InterPro" id="IPR027256">
    <property type="entry name" value="P-typ_ATPase_IB"/>
</dbReference>
<dbReference type="SFLD" id="SFLDS00003">
    <property type="entry name" value="Haloacid_Dehalogenase"/>
    <property type="match status" value="1"/>
</dbReference>
<dbReference type="InterPro" id="IPR006121">
    <property type="entry name" value="HMA_dom"/>
</dbReference>
<keyword evidence="5" id="KW-0597">Phosphoprotein</keyword>
<keyword evidence="9 15" id="KW-0067">ATP-binding</keyword>
<sequence length="825" mass="88298">MPDLSHSRNSCFHCGLTATGASACSGEVAGEMQLFCCSGCLEVCRVIHEAGLEGFYSRVQKQEAAMAPPPDLPADIDQYELDEVQQDFITRLADGSCQANLMVEGIHCPACTWLIEKALAGMDGVMLAEVNLVHHRLFVRWHSEKLLISDIMRRLAALGYAAIPFNLESVEGVLKEQNRKLLFRLGFAGFGAMNIMWISIALYAGAFSGISSEYRDFFHWVSCAIATPVLLYSGGPILLAGWRGLVRLRPGMDLPVAIGAVTTYGYSLLQTLQQGEHVYFDTVVSFLFVILIGRYLEAIARRNASSATLRLLELQPRLATRLTEDGEERVAVRKLVAGDLLRIRPGDKIAADGVVEEGSSHIDEAMLTGESRPVHKYAGCRLAAGTVNGEGALVMRVEQAGADTVLARIIHLVESAQGTKARVQQLADRIVPWFVTATLLLAAATFLYWWGEDSGKALLAATAVLIITCPCALGLATPMAIAVSTGVAAKNGVLVRNGEALERLSAVTHVVLDKTGTLTEGRMRVTEVRGEAGRETVLQAAAAVERHFSHPLALAICATVEAEGLAFPVCHQPVLLPGLGVGGMPAGGEGQIWVGNLRLMERQGVMIDASMRAAAEAIESTMAAAVFVAQGEQLLGLLRVEDRLREGAVELIRTLAQRGVGMTLLTGDSVAAANHLKQALMGPEDVRMEVVAGVLPEEKARKVAALQQQGEHVLMAGDGVNDAPALALADISMAMGNGTDVSMECSDIVLMGSDLQKVPWAIALGRQTLKTVRQNLALSLLYNLMLVPAAMAAMVTPVFAALAMPVSSLLVIGNAVLIRRHMQRQ</sequence>
<dbReference type="GO" id="GO:0060003">
    <property type="term" value="P:copper ion export"/>
    <property type="evidence" value="ECO:0007669"/>
    <property type="project" value="UniProtKB-ARBA"/>
</dbReference>
<dbReference type="AlphaFoldDB" id="A0A5R9GWC8"/>
<feature type="transmembrane region" description="Helical" evidence="15">
    <location>
        <begin position="181"/>
        <end position="205"/>
    </location>
</feature>
<evidence type="ECO:0000256" key="3">
    <source>
        <dbReference type="ARBA" id="ARBA00022448"/>
    </source>
</evidence>
<dbReference type="SUPFAM" id="SSF56784">
    <property type="entry name" value="HAD-like"/>
    <property type="match status" value="1"/>
</dbReference>
<evidence type="ECO:0000256" key="5">
    <source>
        <dbReference type="ARBA" id="ARBA00022553"/>
    </source>
</evidence>
<dbReference type="InterPro" id="IPR023214">
    <property type="entry name" value="HAD_sf"/>
</dbReference>
<dbReference type="NCBIfam" id="TIGR01494">
    <property type="entry name" value="ATPase_P-type"/>
    <property type="match status" value="2"/>
</dbReference>
<dbReference type="InterPro" id="IPR021993">
    <property type="entry name" value="ATPase-cat-bd"/>
</dbReference>
<feature type="transmembrane region" description="Helical" evidence="15">
    <location>
        <begin position="457"/>
        <end position="476"/>
    </location>
</feature>
<dbReference type="Gene3D" id="2.70.150.10">
    <property type="entry name" value="Calcium-transporting ATPase, cytoplasmic transduction domain A"/>
    <property type="match status" value="1"/>
</dbReference>
<feature type="transmembrane region" description="Helical" evidence="15">
    <location>
        <begin position="254"/>
        <end position="272"/>
    </location>
</feature>
<evidence type="ECO:0000313" key="18">
    <source>
        <dbReference type="Proteomes" id="UP000306585"/>
    </source>
</evidence>
<dbReference type="RefSeq" id="WP_138238161.1">
    <property type="nucleotide sequence ID" value="NZ_VBRY01000002.1"/>
</dbReference>
<dbReference type="InterPro" id="IPR036163">
    <property type="entry name" value="HMA_dom_sf"/>
</dbReference>
<keyword evidence="8 15" id="KW-0547">Nucleotide-binding</keyword>
<dbReference type="SUPFAM" id="SSF81653">
    <property type="entry name" value="Calcium ATPase, transduction domain A"/>
    <property type="match status" value="1"/>
</dbReference>
<dbReference type="InterPro" id="IPR018303">
    <property type="entry name" value="ATPase_P-typ_P_site"/>
</dbReference>
<dbReference type="FunFam" id="2.70.150.10:FF:000020">
    <property type="entry name" value="Copper-exporting P-type ATPase A"/>
    <property type="match status" value="1"/>
</dbReference>
<keyword evidence="18" id="KW-1185">Reference proteome</keyword>
<comment type="subcellular location">
    <subcellularLocation>
        <location evidence="1">Cell membrane</location>
        <topology evidence="1">Multi-pass membrane protein</topology>
    </subcellularLocation>
</comment>
<dbReference type="SFLD" id="SFLDF00027">
    <property type="entry name" value="p-type_atpase"/>
    <property type="match status" value="1"/>
</dbReference>
<dbReference type="GO" id="GO:0043682">
    <property type="term" value="F:P-type divalent copper transporter activity"/>
    <property type="evidence" value="ECO:0007669"/>
    <property type="project" value="TreeGrafter"/>
</dbReference>
<dbReference type="GO" id="GO:0055070">
    <property type="term" value="P:copper ion homeostasis"/>
    <property type="evidence" value="ECO:0007669"/>
    <property type="project" value="TreeGrafter"/>
</dbReference>
<keyword evidence="4 15" id="KW-1003">Cell membrane</keyword>
<dbReference type="NCBIfam" id="TIGR01511">
    <property type="entry name" value="ATPase-IB1_Cu"/>
    <property type="match status" value="1"/>
</dbReference>
<dbReference type="Pfam" id="PF00403">
    <property type="entry name" value="HMA"/>
    <property type="match status" value="1"/>
</dbReference>
<evidence type="ECO:0000256" key="11">
    <source>
        <dbReference type="ARBA" id="ARBA00022967"/>
    </source>
</evidence>
<dbReference type="GO" id="GO:0005524">
    <property type="term" value="F:ATP binding"/>
    <property type="evidence" value="ECO:0007669"/>
    <property type="project" value="UniProtKB-UniRule"/>
</dbReference>
<feature type="domain" description="HMA" evidence="16">
    <location>
        <begin position="97"/>
        <end position="163"/>
    </location>
</feature>
<keyword evidence="12 15" id="KW-1133">Transmembrane helix</keyword>
<proteinExistence type="inferred from homology"/>
<dbReference type="InterPro" id="IPR008250">
    <property type="entry name" value="ATPase_P-typ_transduc_dom_A_sf"/>
</dbReference>
<protein>
    <submittedName>
        <fullName evidence="17">Heavy metal translocating P-type ATPase</fullName>
    </submittedName>
</protein>
<evidence type="ECO:0000256" key="9">
    <source>
        <dbReference type="ARBA" id="ARBA00022840"/>
    </source>
</evidence>
<dbReference type="NCBIfam" id="TIGR01525">
    <property type="entry name" value="ATPase-IB_hvy"/>
    <property type="match status" value="1"/>
</dbReference>
<feature type="transmembrane region" description="Helical" evidence="15">
    <location>
        <begin position="430"/>
        <end position="451"/>
    </location>
</feature>
<feature type="transmembrane region" description="Helical" evidence="15">
    <location>
        <begin position="278"/>
        <end position="296"/>
    </location>
</feature>
<dbReference type="EMBL" id="VBRY01000002">
    <property type="protein sequence ID" value="TLS68543.1"/>
    <property type="molecule type" value="Genomic_DNA"/>
</dbReference>
<dbReference type="InterPro" id="IPR023298">
    <property type="entry name" value="ATPase_P-typ_TM_dom_sf"/>
</dbReference>
<dbReference type="GO" id="GO:0005886">
    <property type="term" value="C:plasma membrane"/>
    <property type="evidence" value="ECO:0007669"/>
    <property type="project" value="UniProtKB-SubCell"/>
</dbReference>
<dbReference type="Pfam" id="PF00122">
    <property type="entry name" value="E1-E2_ATPase"/>
    <property type="match status" value="1"/>
</dbReference>
<feature type="transmembrane region" description="Helical" evidence="15">
    <location>
        <begin position="776"/>
        <end position="793"/>
    </location>
</feature>
<keyword evidence="3" id="KW-0813">Transport</keyword>
<comment type="caution">
    <text evidence="17">The sequence shown here is derived from an EMBL/GenBank/DDBJ whole genome shotgun (WGS) entry which is preliminary data.</text>
</comment>
<keyword evidence="10" id="KW-0460">Magnesium</keyword>
<gene>
    <name evidence="17" type="ORF">FEF65_02200</name>
</gene>
<dbReference type="Gene3D" id="3.40.1110.10">
    <property type="entry name" value="Calcium-transporting ATPase, cytoplasmic domain N"/>
    <property type="match status" value="1"/>
</dbReference>
<evidence type="ECO:0000256" key="15">
    <source>
        <dbReference type="RuleBase" id="RU362081"/>
    </source>
</evidence>
<accession>A0A5R9GWC8</accession>
<dbReference type="GO" id="GO:0016887">
    <property type="term" value="F:ATP hydrolysis activity"/>
    <property type="evidence" value="ECO:0007669"/>
    <property type="project" value="InterPro"/>
</dbReference>
<dbReference type="SFLD" id="SFLDG00002">
    <property type="entry name" value="C1.7:_P-type_atpase_like"/>
    <property type="match status" value="1"/>
</dbReference>
<evidence type="ECO:0000256" key="13">
    <source>
        <dbReference type="ARBA" id="ARBA00023065"/>
    </source>
</evidence>
<keyword evidence="11" id="KW-1278">Translocase</keyword>
<evidence type="ECO:0000256" key="12">
    <source>
        <dbReference type="ARBA" id="ARBA00022989"/>
    </source>
</evidence>
<dbReference type="Proteomes" id="UP000306585">
    <property type="component" value="Unassembled WGS sequence"/>
</dbReference>
<dbReference type="SUPFAM" id="SSF81665">
    <property type="entry name" value="Calcium ATPase, transmembrane domain M"/>
    <property type="match status" value="1"/>
</dbReference>
<feature type="transmembrane region" description="Helical" evidence="15">
    <location>
        <begin position="217"/>
        <end position="242"/>
    </location>
</feature>
<dbReference type="InterPro" id="IPR023299">
    <property type="entry name" value="ATPase_P-typ_cyto_dom_N"/>
</dbReference>
<dbReference type="InterPro" id="IPR044492">
    <property type="entry name" value="P_typ_ATPase_HD_dom"/>
</dbReference>
<dbReference type="Pfam" id="PF12156">
    <property type="entry name" value="ATPase-cat_bd"/>
    <property type="match status" value="1"/>
</dbReference>
<dbReference type="InterPro" id="IPR001757">
    <property type="entry name" value="P_typ_ATPase"/>
</dbReference>
<evidence type="ECO:0000256" key="1">
    <source>
        <dbReference type="ARBA" id="ARBA00004651"/>
    </source>
</evidence>
<dbReference type="GO" id="GO:0005507">
    <property type="term" value="F:copper ion binding"/>
    <property type="evidence" value="ECO:0007669"/>
    <property type="project" value="TreeGrafter"/>
</dbReference>
<dbReference type="InterPro" id="IPR059000">
    <property type="entry name" value="ATPase_P-type_domA"/>
</dbReference>
<evidence type="ECO:0000256" key="14">
    <source>
        <dbReference type="ARBA" id="ARBA00023136"/>
    </source>
</evidence>
<evidence type="ECO:0000256" key="8">
    <source>
        <dbReference type="ARBA" id="ARBA00022741"/>
    </source>
</evidence>
<keyword evidence="13" id="KW-0406">Ion transport</keyword>
<evidence type="ECO:0000259" key="16">
    <source>
        <dbReference type="PROSITE" id="PS50846"/>
    </source>
</evidence>
<evidence type="ECO:0000256" key="4">
    <source>
        <dbReference type="ARBA" id="ARBA00022475"/>
    </source>
</evidence>
<dbReference type="Gene3D" id="3.30.70.100">
    <property type="match status" value="1"/>
</dbReference>
<evidence type="ECO:0000256" key="2">
    <source>
        <dbReference type="ARBA" id="ARBA00006024"/>
    </source>
</evidence>
<dbReference type="PANTHER" id="PTHR43520">
    <property type="entry name" value="ATP7, ISOFORM B"/>
    <property type="match status" value="1"/>
</dbReference>
<feature type="transmembrane region" description="Helical" evidence="15">
    <location>
        <begin position="799"/>
        <end position="818"/>
    </location>
</feature>
<dbReference type="CDD" id="cd00371">
    <property type="entry name" value="HMA"/>
    <property type="match status" value="1"/>
</dbReference>
<dbReference type="SUPFAM" id="SSF55008">
    <property type="entry name" value="HMA, heavy metal-associated domain"/>
    <property type="match status" value="1"/>
</dbReference>
<keyword evidence="6 15" id="KW-0812">Transmembrane</keyword>
<organism evidence="17 18">
    <name type="scientific">Mariprofundus erugo</name>
    <dbReference type="NCBI Taxonomy" id="2528639"/>
    <lineage>
        <taxon>Bacteria</taxon>
        <taxon>Pseudomonadati</taxon>
        <taxon>Pseudomonadota</taxon>
        <taxon>Candidatius Mariprofundia</taxon>
        <taxon>Mariprofundales</taxon>
        <taxon>Mariprofundaceae</taxon>
        <taxon>Mariprofundus</taxon>
    </lineage>
</organism>
<dbReference type="PROSITE" id="PS00154">
    <property type="entry name" value="ATPASE_E1_E2"/>
    <property type="match status" value="1"/>
</dbReference>
<dbReference type="PRINTS" id="PR00119">
    <property type="entry name" value="CATATPASE"/>
</dbReference>
<keyword evidence="14 15" id="KW-0472">Membrane</keyword>
<dbReference type="InterPro" id="IPR036412">
    <property type="entry name" value="HAD-like_sf"/>
</dbReference>
<dbReference type="PANTHER" id="PTHR43520:SF5">
    <property type="entry name" value="CATION-TRANSPORTING P-TYPE ATPASE-RELATED"/>
    <property type="match status" value="1"/>
</dbReference>
<dbReference type="Gene3D" id="3.40.50.1000">
    <property type="entry name" value="HAD superfamily/HAD-like"/>
    <property type="match status" value="1"/>
</dbReference>
<dbReference type="Pfam" id="PF00702">
    <property type="entry name" value="Hydrolase"/>
    <property type="match status" value="1"/>
</dbReference>
<dbReference type="PROSITE" id="PS01047">
    <property type="entry name" value="HMA_1"/>
    <property type="match status" value="1"/>
</dbReference>
<dbReference type="PRINTS" id="PR00120">
    <property type="entry name" value="HATPASE"/>
</dbReference>
<reference evidence="17 18" key="1">
    <citation type="journal article" date="2019" name="Appl. Environ. Microbiol.">
        <title>Environmental Evidence and Genomic Insight of Iron-oxidizing Bacteria Preference Towards More Corrosion Resistant Stainless Steel at Higher Salinities.</title>
        <authorList>
            <person name="Garrison C.E."/>
            <person name="Price K.A."/>
            <person name="Field E.K."/>
        </authorList>
    </citation>
    <scope>NUCLEOTIDE SEQUENCE [LARGE SCALE GENOMIC DNA]</scope>
    <source>
        <strain evidence="17 18">P3</strain>
    </source>
</reference>